<evidence type="ECO:0000313" key="12">
    <source>
        <dbReference type="EMBL" id="GAA4424423.1"/>
    </source>
</evidence>
<evidence type="ECO:0000256" key="7">
    <source>
        <dbReference type="ARBA" id="ARBA00023204"/>
    </source>
</evidence>
<dbReference type="PANTHER" id="PTHR11059">
    <property type="entry name" value="DNA REPAIR PROTEIN RECN"/>
    <property type="match status" value="1"/>
</dbReference>
<feature type="coiled-coil region" evidence="10">
    <location>
        <begin position="172"/>
        <end position="199"/>
    </location>
</feature>
<keyword evidence="5 9" id="KW-0227">DNA damage</keyword>
<dbReference type="CDD" id="cd03241">
    <property type="entry name" value="ABC_RecN"/>
    <property type="match status" value="2"/>
</dbReference>
<dbReference type="PIRSF" id="PIRSF003128">
    <property type="entry name" value="RecN"/>
    <property type="match status" value="1"/>
</dbReference>
<evidence type="ECO:0000256" key="5">
    <source>
        <dbReference type="ARBA" id="ARBA00022763"/>
    </source>
</evidence>
<protein>
    <recommendedName>
        <fullName evidence="3 9">DNA repair protein RecN</fullName>
    </recommendedName>
    <alternativeName>
        <fullName evidence="8 9">Recombination protein N</fullName>
    </alternativeName>
</protein>
<keyword evidence="4" id="KW-0547">Nucleotide-binding</keyword>
<organism evidence="12 13">
    <name type="scientific">Acidovorax lacteus</name>
    <dbReference type="NCBI Taxonomy" id="1924988"/>
    <lineage>
        <taxon>Bacteria</taxon>
        <taxon>Pseudomonadati</taxon>
        <taxon>Pseudomonadota</taxon>
        <taxon>Betaproteobacteria</taxon>
        <taxon>Burkholderiales</taxon>
        <taxon>Comamonadaceae</taxon>
        <taxon>Acidovorax</taxon>
    </lineage>
</organism>
<evidence type="ECO:0000256" key="9">
    <source>
        <dbReference type="PIRNR" id="PIRNR003128"/>
    </source>
</evidence>
<dbReference type="PANTHER" id="PTHR11059:SF0">
    <property type="entry name" value="DNA REPAIR PROTEIN RECN"/>
    <property type="match status" value="1"/>
</dbReference>
<keyword evidence="10" id="KW-0175">Coiled coil</keyword>
<evidence type="ECO:0000313" key="13">
    <source>
        <dbReference type="Proteomes" id="UP001501788"/>
    </source>
</evidence>
<evidence type="ECO:0000256" key="3">
    <source>
        <dbReference type="ARBA" id="ARBA00021315"/>
    </source>
</evidence>
<proteinExistence type="inferred from homology"/>
<dbReference type="Gene3D" id="3.40.50.300">
    <property type="entry name" value="P-loop containing nucleotide triphosphate hydrolases"/>
    <property type="match status" value="2"/>
</dbReference>
<comment type="function">
    <text evidence="1 9">May be involved in recombinational repair of damaged DNA.</text>
</comment>
<evidence type="ECO:0000256" key="6">
    <source>
        <dbReference type="ARBA" id="ARBA00022840"/>
    </source>
</evidence>
<keyword evidence="6" id="KW-0067">ATP-binding</keyword>
<keyword evidence="13" id="KW-1185">Reference proteome</keyword>
<sequence length="557" mass="61393">MIVALRRIELRDFVIVERLSLELQPGFTALTGETGAGKSILIDALQLALGARADAGVVRDGAERADIAAEFDTPTGLAPWLEDAGFDRTETTLVRRSIDRQGRSRAWINGSAATAAQLRELGEQMLDVHGQHAWQSLVRPDAIAALLDAYAKVSTTEVQQAWRAWRLAERTLQEARQSQEHLQIERERLQWQIKDMEKLAPRLDEWDELHNVHQRLLNAQGLLDTAQQAHAALAGDESAGARYSLHQARTLLDHYRSVEPEFSGLLDLLDSATVQVDEVVRSLQSYSRHVELDPARLEELDNRVAQWLSLSRRYRREPQELPMLLEQWRVELARLDSAVDLEGLQREAQRTENRYRDAAKRISQQRKKAVPALSRDVTLAMQELGMPGGVFTVTLEAAETPTSMGLDAIGFLVAGHPGATPRPISKVASGGELSRISLAIAVTTSQLGSIPTLIFDEVDSGVGGAVADTVGKLLRRLGEDRQVLAVTHLPQVAARAHHHLLVEKSRGKTTTSQVRPLPTADRVRELARMLGGEKITDTSLAHASELLDAAALIQGTP</sequence>
<comment type="similarity">
    <text evidence="2 9">Belongs to the RecN family.</text>
</comment>
<dbReference type="EMBL" id="BAABEX010000011">
    <property type="protein sequence ID" value="GAA4424423.1"/>
    <property type="molecule type" value="Genomic_DNA"/>
</dbReference>
<dbReference type="InterPro" id="IPR003593">
    <property type="entry name" value="AAA+_ATPase"/>
</dbReference>
<name>A0ABP8L7P6_9BURK</name>
<reference evidence="13" key="1">
    <citation type="journal article" date="2019" name="Int. J. Syst. Evol. Microbiol.">
        <title>The Global Catalogue of Microorganisms (GCM) 10K type strain sequencing project: providing services to taxonomists for standard genome sequencing and annotation.</title>
        <authorList>
            <consortium name="The Broad Institute Genomics Platform"/>
            <consortium name="The Broad Institute Genome Sequencing Center for Infectious Disease"/>
            <person name="Wu L."/>
            <person name="Ma J."/>
        </authorList>
    </citation>
    <scope>NUCLEOTIDE SEQUENCE [LARGE SCALE GENOMIC DNA]</scope>
    <source>
        <strain evidence="13">JCM 31890</strain>
    </source>
</reference>
<evidence type="ECO:0000256" key="4">
    <source>
        <dbReference type="ARBA" id="ARBA00022741"/>
    </source>
</evidence>
<accession>A0ABP8L7P6</accession>
<gene>
    <name evidence="12" type="primary">recN</name>
    <name evidence="12" type="ORF">GCM10023090_17960</name>
</gene>
<evidence type="ECO:0000256" key="1">
    <source>
        <dbReference type="ARBA" id="ARBA00003618"/>
    </source>
</evidence>
<evidence type="ECO:0000259" key="11">
    <source>
        <dbReference type="SMART" id="SM00382"/>
    </source>
</evidence>
<dbReference type="SUPFAM" id="SSF52540">
    <property type="entry name" value="P-loop containing nucleoside triphosphate hydrolases"/>
    <property type="match status" value="1"/>
</dbReference>
<dbReference type="InterPro" id="IPR004604">
    <property type="entry name" value="DNA_recomb/repair_RecN"/>
</dbReference>
<dbReference type="NCBIfam" id="TIGR00634">
    <property type="entry name" value="recN"/>
    <property type="match status" value="1"/>
</dbReference>
<dbReference type="SMART" id="SM00382">
    <property type="entry name" value="AAA"/>
    <property type="match status" value="1"/>
</dbReference>
<dbReference type="InterPro" id="IPR003395">
    <property type="entry name" value="RecF/RecN/SMC_N"/>
</dbReference>
<feature type="domain" description="AAA+ ATPase" evidence="11">
    <location>
        <begin position="24"/>
        <end position="506"/>
    </location>
</feature>
<keyword evidence="7 9" id="KW-0234">DNA repair</keyword>
<dbReference type="Proteomes" id="UP001501788">
    <property type="component" value="Unassembled WGS sequence"/>
</dbReference>
<dbReference type="Pfam" id="PF02463">
    <property type="entry name" value="SMC_N"/>
    <property type="match status" value="1"/>
</dbReference>
<evidence type="ECO:0000256" key="2">
    <source>
        <dbReference type="ARBA" id="ARBA00009441"/>
    </source>
</evidence>
<dbReference type="InterPro" id="IPR027417">
    <property type="entry name" value="P-loop_NTPase"/>
</dbReference>
<evidence type="ECO:0000256" key="8">
    <source>
        <dbReference type="ARBA" id="ARBA00033408"/>
    </source>
</evidence>
<dbReference type="NCBIfam" id="NF008121">
    <property type="entry name" value="PRK10869.1"/>
    <property type="match status" value="1"/>
</dbReference>
<feature type="coiled-coil region" evidence="10">
    <location>
        <begin position="341"/>
        <end position="368"/>
    </location>
</feature>
<evidence type="ECO:0000256" key="10">
    <source>
        <dbReference type="SAM" id="Coils"/>
    </source>
</evidence>
<comment type="caution">
    <text evidence="12">The sequence shown here is derived from an EMBL/GenBank/DDBJ whole genome shotgun (WGS) entry which is preliminary data.</text>
</comment>